<dbReference type="SMART" id="SM00054">
    <property type="entry name" value="EFh"/>
    <property type="match status" value="4"/>
</dbReference>
<accession>A0ABD2ZFW9</accession>
<dbReference type="FunFam" id="1.10.238.10:FF:000178">
    <property type="entry name" value="Calmodulin-2 A"/>
    <property type="match status" value="2"/>
</dbReference>
<evidence type="ECO:0000256" key="2">
    <source>
        <dbReference type="ARBA" id="ARBA00022481"/>
    </source>
</evidence>
<evidence type="ECO:0000313" key="7">
    <source>
        <dbReference type="EMBL" id="KAL3518352.1"/>
    </source>
</evidence>
<dbReference type="Pfam" id="PF13499">
    <property type="entry name" value="EF-hand_7"/>
    <property type="match status" value="2"/>
</dbReference>
<dbReference type="InterPro" id="IPR002048">
    <property type="entry name" value="EF_hand_dom"/>
</dbReference>
<feature type="region of interest" description="Disordered" evidence="4">
    <location>
        <begin position="251"/>
        <end position="382"/>
    </location>
</feature>
<sequence>MAGYLTIEQIAVLKKAFELLFHGGDDCITTKELGIVMRSSLGQDPTEAELQDIINKVNANQDGAIRFFEFMILMAQKMNTALATTTAEHLTEEQIAGFNEAFGHDCITTGVLRRVMISLDQNATEAELQDMINDVDADQHGAINFPEFLSFMARKMKVPLASTMAGHLTEEQIIELKEAFKHFDKDDDECITTKELGTVMRSLRQNPTVAELQDMINEVDADLDGAIDFPEFLILIARKMKVLVHPLEKHSVTRDGENTNKADAEGGKCKVKKAEGENSKVKKAEGENSKVKKAEGENSKKAEGENSKVKKAEGENSKVKKAEGENSKKAEGENSKVKKAEGENSKVKKAEGENSKVKKAEGENSKVKKAEGENSEVKKAEGENSKVKKLEDMSVVEWVTIGALVGVTVALITATVFFTKKASSAFEDLKDTIKGVKESAGVASEAFRGATGVLTEAFRDASGVVSGSVRDLTRDWAASGYPPLVGPFHWSVWPKK</sequence>
<evidence type="ECO:0000256" key="5">
    <source>
        <dbReference type="SAM" id="Phobius"/>
    </source>
</evidence>
<organism evidence="7 8">
    <name type="scientific">Cinchona calisaya</name>
    <dbReference type="NCBI Taxonomy" id="153742"/>
    <lineage>
        <taxon>Eukaryota</taxon>
        <taxon>Viridiplantae</taxon>
        <taxon>Streptophyta</taxon>
        <taxon>Embryophyta</taxon>
        <taxon>Tracheophyta</taxon>
        <taxon>Spermatophyta</taxon>
        <taxon>Magnoliopsida</taxon>
        <taxon>eudicotyledons</taxon>
        <taxon>Gunneridae</taxon>
        <taxon>Pentapetalae</taxon>
        <taxon>asterids</taxon>
        <taxon>lamiids</taxon>
        <taxon>Gentianales</taxon>
        <taxon>Rubiaceae</taxon>
        <taxon>Cinchonoideae</taxon>
        <taxon>Cinchoneae</taxon>
        <taxon>Cinchona</taxon>
    </lineage>
</organism>
<keyword evidence="5" id="KW-1133">Transmembrane helix</keyword>
<proteinExistence type="inferred from homology"/>
<feature type="domain" description="EF-hand" evidence="6">
    <location>
        <begin position="123"/>
        <end position="158"/>
    </location>
</feature>
<dbReference type="Gene3D" id="1.10.238.10">
    <property type="entry name" value="EF-hand"/>
    <property type="match status" value="3"/>
</dbReference>
<feature type="transmembrane region" description="Helical" evidence="5">
    <location>
        <begin position="398"/>
        <end position="418"/>
    </location>
</feature>
<dbReference type="PROSITE" id="PS50222">
    <property type="entry name" value="EF_HAND_2"/>
    <property type="match status" value="4"/>
</dbReference>
<keyword evidence="5" id="KW-0472">Membrane</keyword>
<dbReference type="PANTHER" id="PTHR23048:SF0">
    <property type="entry name" value="CALMODULIN LIKE 3"/>
    <property type="match status" value="1"/>
</dbReference>
<dbReference type="EMBL" id="JBJUIK010000009">
    <property type="protein sequence ID" value="KAL3518352.1"/>
    <property type="molecule type" value="Genomic_DNA"/>
</dbReference>
<feature type="domain" description="EF-hand" evidence="6">
    <location>
        <begin position="207"/>
        <end position="242"/>
    </location>
</feature>
<evidence type="ECO:0000259" key="6">
    <source>
        <dbReference type="PROSITE" id="PS50222"/>
    </source>
</evidence>
<keyword evidence="5" id="KW-0812">Transmembrane</keyword>
<evidence type="ECO:0000256" key="3">
    <source>
        <dbReference type="ARBA" id="ARBA00022737"/>
    </source>
</evidence>
<protein>
    <recommendedName>
        <fullName evidence="6">EF-hand domain-containing protein</fullName>
    </recommendedName>
</protein>
<dbReference type="FunFam" id="1.10.238.10:FF:000527">
    <property type="entry name" value="Calmodulin-3"/>
    <property type="match status" value="1"/>
</dbReference>
<reference evidence="7 8" key="1">
    <citation type="submission" date="2024-11" db="EMBL/GenBank/DDBJ databases">
        <title>A near-complete genome assembly of Cinchona calisaya.</title>
        <authorList>
            <person name="Lian D.C."/>
            <person name="Zhao X.W."/>
            <person name="Wei L."/>
        </authorList>
    </citation>
    <scope>NUCLEOTIDE SEQUENCE [LARGE SCALE GENOMIC DNA]</scope>
    <source>
        <tissue evidence="7">Nenye</tissue>
    </source>
</reference>
<keyword evidence="3" id="KW-0677">Repeat</keyword>
<feature type="domain" description="EF-hand" evidence="6">
    <location>
        <begin position="171"/>
        <end position="206"/>
    </location>
</feature>
<dbReference type="Pfam" id="PF13833">
    <property type="entry name" value="EF-hand_8"/>
    <property type="match status" value="1"/>
</dbReference>
<dbReference type="InterPro" id="IPR050230">
    <property type="entry name" value="CALM/Myosin/TropC-like"/>
</dbReference>
<gene>
    <name evidence="7" type="ORF">ACH5RR_020941</name>
</gene>
<dbReference type="SUPFAM" id="SSF47473">
    <property type="entry name" value="EF-hand"/>
    <property type="match status" value="2"/>
</dbReference>
<feature type="domain" description="EF-hand" evidence="6">
    <location>
        <begin position="45"/>
        <end position="80"/>
    </location>
</feature>
<dbReference type="Proteomes" id="UP001630127">
    <property type="component" value="Unassembled WGS sequence"/>
</dbReference>
<dbReference type="AlphaFoldDB" id="A0ABD2ZFW9"/>
<dbReference type="InterPro" id="IPR011992">
    <property type="entry name" value="EF-hand-dom_pair"/>
</dbReference>
<evidence type="ECO:0000313" key="8">
    <source>
        <dbReference type="Proteomes" id="UP001630127"/>
    </source>
</evidence>
<evidence type="ECO:0000256" key="4">
    <source>
        <dbReference type="SAM" id="MobiDB-lite"/>
    </source>
</evidence>
<comment type="caution">
    <text evidence="7">The sequence shown here is derived from an EMBL/GenBank/DDBJ whole genome shotgun (WGS) entry which is preliminary data.</text>
</comment>
<dbReference type="CDD" id="cd00051">
    <property type="entry name" value="EFh"/>
    <property type="match status" value="3"/>
</dbReference>
<dbReference type="GO" id="GO:0043226">
    <property type="term" value="C:organelle"/>
    <property type="evidence" value="ECO:0007669"/>
    <property type="project" value="UniProtKB-ARBA"/>
</dbReference>
<keyword evidence="8" id="KW-1185">Reference proteome</keyword>
<evidence type="ECO:0000256" key="1">
    <source>
        <dbReference type="ARBA" id="ARBA00009763"/>
    </source>
</evidence>
<dbReference type="PANTHER" id="PTHR23048">
    <property type="entry name" value="MYOSIN LIGHT CHAIN 1, 3"/>
    <property type="match status" value="1"/>
</dbReference>
<keyword evidence="2" id="KW-0488">Methylation</keyword>
<comment type="similarity">
    <text evidence="1">Belongs to the calmodulin family.</text>
</comment>
<name>A0ABD2ZFW9_9GENT</name>